<keyword evidence="1" id="KW-0472">Membrane</keyword>
<keyword evidence="1" id="KW-1133">Transmembrane helix</keyword>
<proteinExistence type="predicted"/>
<dbReference type="AlphaFoldDB" id="A0A852T0X2"/>
<accession>A0A852T0X2</accession>
<gene>
    <name evidence="2" type="ORF">BJ963_002094</name>
</gene>
<organism evidence="2 3">
    <name type="scientific">Leifsonia soli</name>
    <dbReference type="NCBI Taxonomy" id="582665"/>
    <lineage>
        <taxon>Bacteria</taxon>
        <taxon>Bacillati</taxon>
        <taxon>Actinomycetota</taxon>
        <taxon>Actinomycetes</taxon>
        <taxon>Micrococcales</taxon>
        <taxon>Microbacteriaceae</taxon>
        <taxon>Leifsonia</taxon>
    </lineage>
</organism>
<dbReference type="RefSeq" id="WP_179456477.1">
    <property type="nucleotide sequence ID" value="NZ_BAAAPX010000001.1"/>
</dbReference>
<feature type="transmembrane region" description="Helical" evidence="1">
    <location>
        <begin position="71"/>
        <end position="89"/>
    </location>
</feature>
<dbReference type="Pfam" id="PF10011">
    <property type="entry name" value="DUF2254"/>
    <property type="match status" value="1"/>
</dbReference>
<dbReference type="EMBL" id="JACCBJ010000001">
    <property type="protein sequence ID" value="NYD74575.1"/>
    <property type="molecule type" value="Genomic_DNA"/>
</dbReference>
<evidence type="ECO:0000313" key="3">
    <source>
        <dbReference type="Proteomes" id="UP000589620"/>
    </source>
</evidence>
<feature type="transmembrane region" description="Helical" evidence="1">
    <location>
        <begin position="143"/>
        <end position="167"/>
    </location>
</feature>
<protein>
    <submittedName>
        <fullName evidence="2">Putative membrane protein</fullName>
    </submittedName>
</protein>
<dbReference type="Proteomes" id="UP000589620">
    <property type="component" value="Unassembled WGS sequence"/>
</dbReference>
<feature type="transmembrane region" description="Helical" evidence="1">
    <location>
        <begin position="20"/>
        <end position="38"/>
    </location>
</feature>
<comment type="caution">
    <text evidence="2">The sequence shown here is derived from an EMBL/GenBank/DDBJ whole genome shotgun (WGS) entry which is preliminary data.</text>
</comment>
<evidence type="ECO:0000256" key="1">
    <source>
        <dbReference type="SAM" id="Phobius"/>
    </source>
</evidence>
<reference evidence="2 3" key="1">
    <citation type="submission" date="2020-07" db="EMBL/GenBank/DDBJ databases">
        <title>Sequencing the genomes of 1000 actinobacteria strains.</title>
        <authorList>
            <person name="Klenk H.-P."/>
        </authorList>
    </citation>
    <scope>NUCLEOTIDE SEQUENCE [LARGE SCALE GENOMIC DNA]</scope>
    <source>
        <strain evidence="2 3">DSM 23871</strain>
    </source>
</reference>
<keyword evidence="3" id="KW-1185">Reference proteome</keyword>
<sequence>MHNPLRTLGRAAAEGVRSRLWPVPVLGVAVALVLGFLIPGMDARVDGRLPGWLDALVFGGDASAARTVLDAIATSLMTVTALTFSLTVVTLQLASSQFSPRLLRTFTKDLFVQTTLALFLGTFTFSLTVLRSVRSSQESAEPFVPRIAITVSFVLAIASVVALVLFLGHLAKQIRVETMLAEVRADTSATASSVLAPLDASPPAVPLQPGPNAVQLDADRSGFLLSVDTAAVAALAAEAGGFIAMARSTGDFVVAGTPVATVWKDESGPLADDELATLRRGLVHALSIGPERTGTQDVAFGLRQLVDVAVKALSPGINDPTTAVHALGHVSALLCELGAYRLGTVTASDADGIVRAEFLHPDFSDYLELAVAQPLHYGAGDPMVVSRLLELLRDLAQTSPPERMHAIIGSLERITEVARAQDAGAAERNQHDALVREVRRLCAGRSSAGLP</sequence>
<evidence type="ECO:0000313" key="2">
    <source>
        <dbReference type="EMBL" id="NYD74575.1"/>
    </source>
</evidence>
<feature type="transmembrane region" description="Helical" evidence="1">
    <location>
        <begin position="110"/>
        <end position="131"/>
    </location>
</feature>
<dbReference type="InterPro" id="IPR018723">
    <property type="entry name" value="DUF2254_membrane"/>
</dbReference>
<keyword evidence="1" id="KW-0812">Transmembrane</keyword>
<name>A0A852T0X2_9MICO</name>